<feature type="domain" description="NPH3" evidence="4">
    <location>
        <begin position="1"/>
        <end position="58"/>
    </location>
</feature>
<evidence type="ECO:0000256" key="1">
    <source>
        <dbReference type="ARBA" id="ARBA00022786"/>
    </source>
</evidence>
<accession>A0A6A2WV73</accession>
<dbReference type="GO" id="GO:0016567">
    <property type="term" value="P:protein ubiquitination"/>
    <property type="evidence" value="ECO:0007669"/>
    <property type="project" value="UniProtKB-UniPathway"/>
</dbReference>
<sequence>MKQRLHYCRHIQVWQERKVLCRLIDCQKLSPEASLHAAQNERLPVRAVNQVMFSEQTKLNRHVDWSGSFSRMRSPNTAEVEPPARCPRTRDQRSTDGDKEAERRGGEGAEPVRGDANANGEING</sequence>
<feature type="region of interest" description="Disordered" evidence="3">
    <location>
        <begin position="66"/>
        <end position="124"/>
    </location>
</feature>
<gene>
    <name evidence="5" type="ORF">F3Y22_tig00112611pilonHSYRG00012</name>
</gene>
<dbReference type="AlphaFoldDB" id="A0A6A2WV73"/>
<dbReference type="PANTHER" id="PTHR32370">
    <property type="entry name" value="OS12G0117600 PROTEIN"/>
    <property type="match status" value="1"/>
</dbReference>
<evidence type="ECO:0000313" key="6">
    <source>
        <dbReference type="Proteomes" id="UP000436088"/>
    </source>
</evidence>
<feature type="compositionally biased region" description="Basic and acidic residues" evidence="3">
    <location>
        <begin position="88"/>
        <end position="113"/>
    </location>
</feature>
<keyword evidence="1" id="KW-0833">Ubl conjugation pathway</keyword>
<comment type="similarity">
    <text evidence="2">Belongs to the NPH3 family.</text>
</comment>
<dbReference type="InterPro" id="IPR043454">
    <property type="entry name" value="NPH3/RPT2-like"/>
</dbReference>
<evidence type="ECO:0000256" key="3">
    <source>
        <dbReference type="SAM" id="MobiDB-lite"/>
    </source>
</evidence>
<evidence type="ECO:0000313" key="5">
    <source>
        <dbReference type="EMBL" id="KAE8665502.1"/>
    </source>
</evidence>
<dbReference type="Proteomes" id="UP000436088">
    <property type="component" value="Unassembled WGS sequence"/>
</dbReference>
<evidence type="ECO:0000256" key="2">
    <source>
        <dbReference type="PROSITE-ProRule" id="PRU00982"/>
    </source>
</evidence>
<reference evidence="5" key="1">
    <citation type="submission" date="2019-09" db="EMBL/GenBank/DDBJ databases">
        <title>Draft genome information of white flower Hibiscus syriacus.</title>
        <authorList>
            <person name="Kim Y.-M."/>
        </authorList>
    </citation>
    <scope>NUCLEOTIDE SEQUENCE [LARGE SCALE GENOMIC DNA]</scope>
    <source>
        <strain evidence="5">YM2019G1</strain>
    </source>
</reference>
<feature type="compositionally biased region" description="Polar residues" evidence="3">
    <location>
        <begin position="67"/>
        <end position="77"/>
    </location>
</feature>
<protein>
    <recommendedName>
        <fullName evidence="4">NPH3 domain-containing protein</fullName>
    </recommendedName>
</protein>
<evidence type="ECO:0000259" key="4">
    <source>
        <dbReference type="PROSITE" id="PS51649"/>
    </source>
</evidence>
<dbReference type="InterPro" id="IPR027356">
    <property type="entry name" value="NPH3_dom"/>
</dbReference>
<dbReference type="UniPathway" id="UPA00143"/>
<comment type="caution">
    <text evidence="5">The sequence shown here is derived from an EMBL/GenBank/DDBJ whole genome shotgun (WGS) entry which is preliminary data.</text>
</comment>
<dbReference type="PROSITE" id="PS51649">
    <property type="entry name" value="NPH3"/>
    <property type="match status" value="1"/>
</dbReference>
<organism evidence="5 6">
    <name type="scientific">Hibiscus syriacus</name>
    <name type="common">Rose of Sharon</name>
    <dbReference type="NCBI Taxonomy" id="106335"/>
    <lineage>
        <taxon>Eukaryota</taxon>
        <taxon>Viridiplantae</taxon>
        <taxon>Streptophyta</taxon>
        <taxon>Embryophyta</taxon>
        <taxon>Tracheophyta</taxon>
        <taxon>Spermatophyta</taxon>
        <taxon>Magnoliopsida</taxon>
        <taxon>eudicotyledons</taxon>
        <taxon>Gunneridae</taxon>
        <taxon>Pentapetalae</taxon>
        <taxon>rosids</taxon>
        <taxon>malvids</taxon>
        <taxon>Malvales</taxon>
        <taxon>Malvaceae</taxon>
        <taxon>Malvoideae</taxon>
        <taxon>Hibiscus</taxon>
    </lineage>
</organism>
<proteinExistence type="inferred from homology"/>
<dbReference type="EMBL" id="VEPZ02001617">
    <property type="protein sequence ID" value="KAE8665502.1"/>
    <property type="molecule type" value="Genomic_DNA"/>
</dbReference>
<keyword evidence="6" id="KW-1185">Reference proteome</keyword>
<name>A0A6A2WV73_HIBSY</name>